<feature type="region of interest" description="Disordered" evidence="1">
    <location>
        <begin position="69"/>
        <end position="112"/>
    </location>
</feature>
<keyword evidence="2" id="KW-1133">Transmembrane helix</keyword>
<dbReference type="EMBL" id="JWHR01000165">
    <property type="protein sequence ID" value="KHS55500.1"/>
    <property type="molecule type" value="Genomic_DNA"/>
</dbReference>
<evidence type="ECO:0000313" key="3">
    <source>
        <dbReference type="EMBL" id="KHS55500.1"/>
    </source>
</evidence>
<organism evidence="3 4">
    <name type="scientific">Terrisporobacter othiniensis</name>
    <dbReference type="NCBI Taxonomy" id="1577792"/>
    <lineage>
        <taxon>Bacteria</taxon>
        <taxon>Bacillati</taxon>
        <taxon>Bacillota</taxon>
        <taxon>Clostridia</taxon>
        <taxon>Peptostreptococcales</taxon>
        <taxon>Peptostreptococcaceae</taxon>
        <taxon>Terrisporobacter</taxon>
    </lineage>
</organism>
<protein>
    <submittedName>
        <fullName evidence="3">Uncharacterized protein</fullName>
    </submittedName>
</protein>
<dbReference type="OrthoDB" id="1758332at2"/>
<dbReference type="Proteomes" id="UP000031189">
    <property type="component" value="Unassembled WGS sequence"/>
</dbReference>
<proteinExistence type="predicted"/>
<gene>
    <name evidence="3" type="ORF">QX51_19135</name>
</gene>
<name>A0A0B3WLN6_9FIRM</name>
<dbReference type="RefSeq" id="WP_039681491.1">
    <property type="nucleotide sequence ID" value="NZ_JAWGXO010000006.1"/>
</dbReference>
<dbReference type="AlphaFoldDB" id="A0A0B3WLN6"/>
<evidence type="ECO:0000256" key="2">
    <source>
        <dbReference type="SAM" id="Phobius"/>
    </source>
</evidence>
<evidence type="ECO:0000256" key="1">
    <source>
        <dbReference type="SAM" id="MobiDB-lite"/>
    </source>
</evidence>
<comment type="caution">
    <text evidence="3">The sequence shown here is derived from an EMBL/GenBank/DDBJ whole genome shotgun (WGS) entry which is preliminary data.</text>
</comment>
<feature type="transmembrane region" description="Helical" evidence="2">
    <location>
        <begin position="29"/>
        <end position="49"/>
    </location>
</feature>
<keyword evidence="2" id="KW-0472">Membrane</keyword>
<evidence type="ECO:0000313" key="4">
    <source>
        <dbReference type="Proteomes" id="UP000031189"/>
    </source>
</evidence>
<sequence length="112" mass="13087">MKNELTNNSIATKKLNSSKNYNKDKNTYFIYYIAGVIVLGVFLNLAVNIKSTDEYYEKYYVLEDYISNYEEEDSDSDDYEEIDDDEDTGSSEEIDESLNEEDNSDTDINEEY</sequence>
<reference evidence="3 4" key="1">
    <citation type="submission" date="2014-12" db="EMBL/GenBank/DDBJ databases">
        <title>Draft genome sequence of Terrisporobacter sp. 08-306576, isolated from the blood culture of a bacteremia patient.</title>
        <authorList>
            <person name="Lund L.C."/>
            <person name="Sydenham T.V."/>
            <person name="Hogh S.V."/>
            <person name="Skov M.N."/>
            <person name="Kemp M."/>
            <person name="Justesen U.S."/>
        </authorList>
    </citation>
    <scope>NUCLEOTIDE SEQUENCE [LARGE SCALE GENOMIC DNA]</scope>
    <source>
        <strain evidence="3 4">08-306576</strain>
    </source>
</reference>
<keyword evidence="4" id="KW-1185">Reference proteome</keyword>
<accession>A0A0B3WLN6</accession>
<keyword evidence="2" id="KW-0812">Transmembrane</keyword>
<dbReference type="STRING" id="1577792.QX51_19135"/>